<dbReference type="OrthoDB" id="9793035at2"/>
<dbReference type="Proteomes" id="UP000070810">
    <property type="component" value="Unassembled WGS sequence"/>
</dbReference>
<proteinExistence type="inferred from homology"/>
<dbReference type="CDD" id="cd24056">
    <property type="entry name" value="ASKHA_NBD_MtPPX1-like"/>
    <property type="match status" value="1"/>
</dbReference>
<name>A0A147ER42_9MICO</name>
<dbReference type="EMBL" id="LDRK01000011">
    <property type="protein sequence ID" value="KTR86987.1"/>
    <property type="molecule type" value="Genomic_DNA"/>
</dbReference>
<sequence length="323" mass="35087">MRLGVIDVGSNTVHLLVVDAHPGASPVPFHSQRSVLRLMRYLDDDGAIVEEGVARIVEAIRECAETAREIGVDDLISTATSAIREAANGEAVLERVTRETGIVLQVLSGEDEARITMLAVRRWLGWSAGEILLFDIGGGSFEIAQGADEYPDVQVSLPLGAGRSTINYLAEDPPSREAVSRLRAHARAEFSRVRSELFADRPRPKRVVGTSKTIRSLARLVGGPSDPVTGDLAQLHYVGLREWEPSLREMPGAVREYLPGITPERGYQIMAGAVVLRTAMKVFEVDTLTISPWALREGIVLRYIDALDGRGAEPVRDFSAAGA</sequence>
<dbReference type="Gene3D" id="3.30.420.150">
    <property type="entry name" value="Exopolyphosphatase. Domain 2"/>
    <property type="match status" value="1"/>
</dbReference>
<dbReference type="InterPro" id="IPR043129">
    <property type="entry name" value="ATPase_NBD"/>
</dbReference>
<dbReference type="PANTHER" id="PTHR30005">
    <property type="entry name" value="EXOPOLYPHOSPHATASE"/>
    <property type="match status" value="1"/>
</dbReference>
<comment type="caution">
    <text evidence="3">The sequence shown here is derived from an EMBL/GenBank/DDBJ whole genome shotgun (WGS) entry which is preliminary data.</text>
</comment>
<dbReference type="PATRIC" id="fig|1079994.3.peg.258"/>
<dbReference type="InterPro" id="IPR050273">
    <property type="entry name" value="GppA/Ppx_hydrolase"/>
</dbReference>
<organism evidence="3 4">
    <name type="scientific">Leucobacter chromiiresistens</name>
    <dbReference type="NCBI Taxonomy" id="1079994"/>
    <lineage>
        <taxon>Bacteria</taxon>
        <taxon>Bacillati</taxon>
        <taxon>Actinomycetota</taxon>
        <taxon>Actinomycetes</taxon>
        <taxon>Micrococcales</taxon>
        <taxon>Microbacteriaceae</taxon>
        <taxon>Leucobacter</taxon>
    </lineage>
</organism>
<dbReference type="InterPro" id="IPR003695">
    <property type="entry name" value="Ppx_GppA_N"/>
</dbReference>
<feature type="domain" description="Ppx/GppA phosphatase N-terminal" evidence="2">
    <location>
        <begin position="21"/>
        <end position="303"/>
    </location>
</feature>
<protein>
    <submittedName>
        <fullName evidence="3">Exopolyphosphatase</fullName>
    </submittedName>
</protein>
<dbReference type="AlphaFoldDB" id="A0A147ER42"/>
<evidence type="ECO:0000313" key="3">
    <source>
        <dbReference type="EMBL" id="KTR86987.1"/>
    </source>
</evidence>
<dbReference type="Gene3D" id="3.30.420.40">
    <property type="match status" value="1"/>
</dbReference>
<dbReference type="GO" id="GO:0016462">
    <property type="term" value="F:pyrophosphatase activity"/>
    <property type="evidence" value="ECO:0007669"/>
    <property type="project" value="TreeGrafter"/>
</dbReference>
<reference evidence="3 4" key="1">
    <citation type="journal article" date="2016" name="Front. Microbiol.">
        <title>Genomic Resource of Rice Seed Associated Bacteria.</title>
        <authorList>
            <person name="Midha S."/>
            <person name="Bansal K."/>
            <person name="Sharma S."/>
            <person name="Kumar N."/>
            <person name="Patil P.P."/>
            <person name="Chaudhry V."/>
            <person name="Patil P.B."/>
        </authorList>
    </citation>
    <scope>NUCLEOTIDE SEQUENCE [LARGE SCALE GENOMIC DNA]</scope>
    <source>
        <strain evidence="3 4">NS354</strain>
    </source>
</reference>
<dbReference type="Pfam" id="PF02541">
    <property type="entry name" value="Ppx-GppA"/>
    <property type="match status" value="1"/>
</dbReference>
<evidence type="ECO:0000313" key="4">
    <source>
        <dbReference type="Proteomes" id="UP000070810"/>
    </source>
</evidence>
<gene>
    <name evidence="3" type="ORF">NS354_02340</name>
</gene>
<evidence type="ECO:0000259" key="2">
    <source>
        <dbReference type="Pfam" id="PF02541"/>
    </source>
</evidence>
<keyword evidence="4" id="KW-1185">Reference proteome</keyword>
<dbReference type="SUPFAM" id="SSF53067">
    <property type="entry name" value="Actin-like ATPase domain"/>
    <property type="match status" value="2"/>
</dbReference>
<comment type="similarity">
    <text evidence="1">Belongs to the GppA/Ppx family.</text>
</comment>
<evidence type="ECO:0000256" key="1">
    <source>
        <dbReference type="ARBA" id="ARBA00007125"/>
    </source>
</evidence>
<dbReference type="RefSeq" id="WP_058593004.1">
    <property type="nucleotide sequence ID" value="NZ_LDRK01000011.1"/>
</dbReference>
<accession>A0A147ER42</accession>
<dbReference type="PANTHER" id="PTHR30005:SF0">
    <property type="entry name" value="RETROGRADE REGULATION PROTEIN 2"/>
    <property type="match status" value="1"/>
</dbReference>